<reference evidence="2 3" key="1">
    <citation type="submission" date="2011-11" db="EMBL/GenBank/DDBJ databases">
        <title>Improved High-Quality Draft sequence of Beggiatoa alba B18lD.</title>
        <authorList>
            <consortium name="US DOE Joint Genome Institute"/>
            <person name="Lucas S."/>
            <person name="Han J."/>
            <person name="Lapidus A."/>
            <person name="Cheng J.-F."/>
            <person name="Goodwin L."/>
            <person name="Pitluck S."/>
            <person name="Peters L."/>
            <person name="Mikhailova N."/>
            <person name="Held B."/>
            <person name="Detter J.C."/>
            <person name="Han C."/>
            <person name="Tapia R."/>
            <person name="Land M."/>
            <person name="Hauser L."/>
            <person name="Kyrpides N."/>
            <person name="Ivanova N."/>
            <person name="Pagani I."/>
            <person name="Samuel K."/>
            <person name="Teske A."/>
            <person name="Mueller J."/>
            <person name="Woyke T."/>
        </authorList>
    </citation>
    <scope>NUCLEOTIDE SEQUENCE [LARGE SCALE GENOMIC DNA]</scope>
    <source>
        <strain evidence="2 3">B18LD</strain>
    </source>
</reference>
<dbReference type="InterPro" id="IPR011032">
    <property type="entry name" value="GroES-like_sf"/>
</dbReference>
<dbReference type="Proteomes" id="UP000005744">
    <property type="component" value="Unassembled WGS sequence"/>
</dbReference>
<dbReference type="SUPFAM" id="SSF51735">
    <property type="entry name" value="NAD(P)-binding Rossmann-fold domains"/>
    <property type="match status" value="1"/>
</dbReference>
<dbReference type="HOGENOM" id="CLU_026673_26_3_6"/>
<evidence type="ECO:0000259" key="1">
    <source>
        <dbReference type="SMART" id="SM00829"/>
    </source>
</evidence>
<dbReference type="GO" id="GO:0043957">
    <property type="term" value="F:acryloyl-CoA reductase (NADPH) activity"/>
    <property type="evidence" value="ECO:0007669"/>
    <property type="project" value="TreeGrafter"/>
</dbReference>
<dbReference type="InterPro" id="IPR036291">
    <property type="entry name" value="NAD(P)-bd_dom_sf"/>
</dbReference>
<dbReference type="PANTHER" id="PTHR43677">
    <property type="entry name" value="SHORT-CHAIN DEHYDROGENASE/REDUCTASE"/>
    <property type="match status" value="1"/>
</dbReference>
<dbReference type="InterPro" id="IPR020843">
    <property type="entry name" value="ER"/>
</dbReference>
<sequence>MPIPTTFQALRVFNEHNTTCPRMTTLTLADLSAGEVVIKTAYSDINYKDALAVTGKGKILKSFPLNAGIDVAGVVVQSDVAHIQIGDKVLVTGCGLGEQRDGGYAEYVRVPASLVVPLPSGLTLQTAMAIGTAGFTAALAVQRLEENGQTPEKGPILVTGATGGVGSLAINLLAGLGYHVTALTSKAEQTDYLRQIGASDVLLSQTIDYGSRPLEKAQWAGAIDNLGGKTLTWLTRTIKPRGNIALIGLASSHELNTTVMPFILRGINLLGINCDEILPATRLHLWQRLATDLYPSNLKAIINQEVTFSDLLTVFNRYIDGKITGRTIIKIADV</sequence>
<organism evidence="2 3">
    <name type="scientific">Beggiatoa alba B18LD</name>
    <dbReference type="NCBI Taxonomy" id="395493"/>
    <lineage>
        <taxon>Bacteria</taxon>
        <taxon>Pseudomonadati</taxon>
        <taxon>Pseudomonadota</taxon>
        <taxon>Gammaproteobacteria</taxon>
        <taxon>Thiotrichales</taxon>
        <taxon>Thiotrichaceae</taxon>
        <taxon>Beggiatoa</taxon>
    </lineage>
</organism>
<dbReference type="InterPro" id="IPR013149">
    <property type="entry name" value="ADH-like_C"/>
</dbReference>
<proteinExistence type="predicted"/>
<dbReference type="Gene3D" id="3.40.50.720">
    <property type="entry name" value="NAD(P)-binding Rossmann-like Domain"/>
    <property type="match status" value="1"/>
</dbReference>
<dbReference type="InterPro" id="IPR014188">
    <property type="entry name" value="Acrylyl-CoA_reductase_AcuI"/>
</dbReference>
<dbReference type="InterPro" id="IPR051397">
    <property type="entry name" value="Zn-ADH-like_protein"/>
</dbReference>
<dbReference type="eggNOG" id="COG0604">
    <property type="taxonomic scope" value="Bacteria"/>
</dbReference>
<name>I3CCL2_9GAMM</name>
<dbReference type="SMART" id="SM00829">
    <property type="entry name" value="PKS_ER"/>
    <property type="match status" value="1"/>
</dbReference>
<feature type="domain" description="Enoyl reductase (ER)" evidence="1">
    <location>
        <begin position="21"/>
        <end position="329"/>
    </location>
</feature>
<dbReference type="RefSeq" id="WP_002683213.1">
    <property type="nucleotide sequence ID" value="NZ_JH600070.1"/>
</dbReference>
<evidence type="ECO:0000313" key="2">
    <source>
        <dbReference type="EMBL" id="EIJ41355.1"/>
    </source>
</evidence>
<gene>
    <name evidence="2" type="ORF">BegalDRAFT_0436</name>
</gene>
<dbReference type="NCBIfam" id="TIGR02823">
    <property type="entry name" value="oxido_YhdH"/>
    <property type="match status" value="1"/>
</dbReference>
<dbReference type="OrthoDB" id="9782155at2"/>
<dbReference type="SUPFAM" id="SSF50129">
    <property type="entry name" value="GroES-like"/>
    <property type="match status" value="1"/>
</dbReference>
<dbReference type="PANTHER" id="PTHR43677:SF1">
    <property type="entry name" value="ACRYLYL-COA REDUCTASE ACUI-RELATED"/>
    <property type="match status" value="1"/>
</dbReference>
<dbReference type="STRING" id="395493.BegalDRAFT_0436"/>
<dbReference type="AlphaFoldDB" id="I3CCL2"/>
<accession>I3CCL2</accession>
<keyword evidence="3" id="KW-1185">Reference proteome</keyword>
<dbReference type="EMBL" id="JH600070">
    <property type="protein sequence ID" value="EIJ41355.1"/>
    <property type="molecule type" value="Genomic_DNA"/>
</dbReference>
<protein>
    <submittedName>
        <fullName evidence="2">Putative quinone oxidoreductase, YhdH/YhfP family</fullName>
    </submittedName>
</protein>
<dbReference type="Gene3D" id="3.90.180.10">
    <property type="entry name" value="Medium-chain alcohol dehydrogenases, catalytic domain"/>
    <property type="match status" value="1"/>
</dbReference>
<dbReference type="Pfam" id="PF08240">
    <property type="entry name" value="ADH_N"/>
    <property type="match status" value="1"/>
</dbReference>
<dbReference type="Pfam" id="PF00107">
    <property type="entry name" value="ADH_zinc_N"/>
    <property type="match status" value="1"/>
</dbReference>
<dbReference type="InterPro" id="IPR013154">
    <property type="entry name" value="ADH-like_N"/>
</dbReference>
<dbReference type="CDD" id="cd05280">
    <property type="entry name" value="MDR_yhdh_yhfp"/>
    <property type="match status" value="1"/>
</dbReference>
<evidence type="ECO:0000313" key="3">
    <source>
        <dbReference type="Proteomes" id="UP000005744"/>
    </source>
</evidence>